<gene>
    <name evidence="4" type="ORF">ACFQJC_10775</name>
</gene>
<keyword evidence="2" id="KW-0201">Cytochrome c-type biogenesis</keyword>
<evidence type="ECO:0000313" key="4">
    <source>
        <dbReference type="EMBL" id="MFC7204001.1"/>
    </source>
</evidence>
<dbReference type="PROSITE" id="PS51352">
    <property type="entry name" value="THIOREDOXIN_2"/>
    <property type="match status" value="1"/>
</dbReference>
<evidence type="ECO:0000259" key="3">
    <source>
        <dbReference type="PROSITE" id="PS51352"/>
    </source>
</evidence>
<evidence type="ECO:0000256" key="1">
    <source>
        <dbReference type="ARBA" id="ARBA00004196"/>
    </source>
</evidence>
<feature type="domain" description="Thioredoxin" evidence="3">
    <location>
        <begin position="28"/>
        <end position="185"/>
    </location>
</feature>
<sequence length="185" mass="19437">MKRRRYLGALAATAGLAVAGCLGGSTDGPTADAASDGADAASDDSTLPLSVETLDAPGSTAGEATIPTDGQPTVLDLFATWCAPCEKQMESLGRLHDEFGDDVAFVSVTNERLGGGLGIDDIRQWWVDNDGDWTLGHDPESTLMRAVRAGGLPYLVVFDASGEITWTHRGLASEDNLREAIEETL</sequence>
<evidence type="ECO:0000313" key="5">
    <source>
        <dbReference type="Proteomes" id="UP001596481"/>
    </source>
</evidence>
<evidence type="ECO:0000256" key="2">
    <source>
        <dbReference type="ARBA" id="ARBA00022748"/>
    </source>
</evidence>
<comment type="caution">
    <text evidence="4">The sequence shown here is derived from an EMBL/GenBank/DDBJ whole genome shotgun (WGS) entry which is preliminary data.</text>
</comment>
<dbReference type="Gene3D" id="3.40.30.10">
    <property type="entry name" value="Glutaredoxin"/>
    <property type="match status" value="1"/>
</dbReference>
<dbReference type="AlphaFoldDB" id="A0ABD5ZFL5"/>
<dbReference type="InterPro" id="IPR036249">
    <property type="entry name" value="Thioredoxin-like_sf"/>
</dbReference>
<dbReference type="CDD" id="cd02966">
    <property type="entry name" value="TlpA_like_family"/>
    <property type="match status" value="1"/>
</dbReference>
<dbReference type="InterPro" id="IPR017937">
    <property type="entry name" value="Thioredoxin_CS"/>
</dbReference>
<dbReference type="SUPFAM" id="SSF52833">
    <property type="entry name" value="Thioredoxin-like"/>
    <property type="match status" value="1"/>
</dbReference>
<dbReference type="EMBL" id="JBHTAA010000005">
    <property type="protein sequence ID" value="MFC7204001.1"/>
    <property type="molecule type" value="Genomic_DNA"/>
</dbReference>
<dbReference type="InterPro" id="IPR013740">
    <property type="entry name" value="Redoxin"/>
</dbReference>
<dbReference type="PROSITE" id="PS51257">
    <property type="entry name" value="PROKAR_LIPOPROTEIN"/>
    <property type="match status" value="1"/>
</dbReference>
<accession>A0ABD5ZFL5</accession>
<comment type="subcellular location">
    <subcellularLocation>
        <location evidence="1">Cell envelope</location>
    </subcellularLocation>
</comment>
<organism evidence="4 5">
    <name type="scientific">Haloferax namakaokahaiae</name>
    <dbReference type="NCBI Taxonomy" id="1748331"/>
    <lineage>
        <taxon>Archaea</taxon>
        <taxon>Methanobacteriati</taxon>
        <taxon>Methanobacteriota</taxon>
        <taxon>Stenosarchaea group</taxon>
        <taxon>Halobacteria</taxon>
        <taxon>Halobacteriales</taxon>
        <taxon>Haloferacaceae</taxon>
        <taxon>Haloferax</taxon>
    </lineage>
</organism>
<proteinExistence type="predicted"/>
<dbReference type="InterPro" id="IPR050553">
    <property type="entry name" value="Thioredoxin_ResA/DsbE_sf"/>
</dbReference>
<dbReference type="RefSeq" id="WP_390223342.1">
    <property type="nucleotide sequence ID" value="NZ_JBHTAA010000005.1"/>
</dbReference>
<reference evidence="4 5" key="1">
    <citation type="journal article" date="2019" name="Int. J. Syst. Evol. Microbiol.">
        <title>The Global Catalogue of Microorganisms (GCM) 10K type strain sequencing project: providing services to taxonomists for standard genome sequencing and annotation.</title>
        <authorList>
            <consortium name="The Broad Institute Genomics Platform"/>
            <consortium name="The Broad Institute Genome Sequencing Center for Infectious Disease"/>
            <person name="Wu L."/>
            <person name="Ma J."/>
        </authorList>
    </citation>
    <scope>NUCLEOTIDE SEQUENCE [LARGE SCALE GENOMIC DNA]</scope>
    <source>
        <strain evidence="4 5">DSM 29988</strain>
    </source>
</reference>
<name>A0ABD5ZFL5_9EURY</name>
<dbReference type="Proteomes" id="UP001596481">
    <property type="component" value="Unassembled WGS sequence"/>
</dbReference>
<protein>
    <submittedName>
        <fullName evidence="4">TlpA family protein disulfide reductase</fullName>
    </submittedName>
</protein>
<dbReference type="PANTHER" id="PTHR42852">
    <property type="entry name" value="THIOL:DISULFIDE INTERCHANGE PROTEIN DSBE"/>
    <property type="match status" value="1"/>
</dbReference>
<keyword evidence="5" id="KW-1185">Reference proteome</keyword>
<dbReference type="PROSITE" id="PS00194">
    <property type="entry name" value="THIOREDOXIN_1"/>
    <property type="match status" value="1"/>
</dbReference>
<dbReference type="Pfam" id="PF08534">
    <property type="entry name" value="Redoxin"/>
    <property type="match status" value="1"/>
</dbReference>
<dbReference type="InterPro" id="IPR013766">
    <property type="entry name" value="Thioredoxin_domain"/>
</dbReference>
<dbReference type="GO" id="GO:0017004">
    <property type="term" value="P:cytochrome complex assembly"/>
    <property type="evidence" value="ECO:0007669"/>
    <property type="project" value="UniProtKB-KW"/>
</dbReference>
<dbReference type="PANTHER" id="PTHR42852:SF17">
    <property type="entry name" value="THIOREDOXIN-LIKE PROTEIN HI_1115"/>
    <property type="match status" value="1"/>
</dbReference>